<evidence type="ECO:0000256" key="5">
    <source>
        <dbReference type="NCBIfam" id="TIGR01378"/>
    </source>
</evidence>
<protein>
    <recommendedName>
        <fullName evidence="5">Thiamine diphosphokinase</fullName>
        <ecNumber evidence="5">2.7.6.2</ecNumber>
    </recommendedName>
</protein>
<reference evidence="7" key="1">
    <citation type="submission" date="2022-11" db="EMBL/GenBank/DDBJ databases">
        <title>Hoeflea poritis sp. nov., isolated from scleractinian coral Porites lutea.</title>
        <authorList>
            <person name="Zhang G."/>
            <person name="Wei Q."/>
            <person name="Cai L."/>
        </authorList>
    </citation>
    <scope>NUCLEOTIDE SEQUENCE</scope>
    <source>
        <strain evidence="7">E7-10</strain>
    </source>
</reference>
<evidence type="ECO:0000259" key="6">
    <source>
        <dbReference type="SMART" id="SM00983"/>
    </source>
</evidence>
<dbReference type="Pfam" id="PF04263">
    <property type="entry name" value="TPK_catalytic"/>
    <property type="match status" value="1"/>
</dbReference>
<keyword evidence="2" id="KW-0547">Nucleotide-binding</keyword>
<dbReference type="RefSeq" id="WP_271089381.1">
    <property type="nucleotide sequence ID" value="NZ_JAPJZH010000005.1"/>
</dbReference>
<comment type="caution">
    <text evidence="7">The sequence shown here is derived from an EMBL/GenBank/DDBJ whole genome shotgun (WGS) entry which is preliminary data.</text>
</comment>
<dbReference type="InterPro" id="IPR007371">
    <property type="entry name" value="TPK_catalytic"/>
</dbReference>
<evidence type="ECO:0000313" key="8">
    <source>
        <dbReference type="Proteomes" id="UP001148313"/>
    </source>
</evidence>
<dbReference type="PANTHER" id="PTHR41299">
    <property type="entry name" value="THIAMINE PYROPHOSPHOKINASE"/>
    <property type="match status" value="1"/>
</dbReference>
<dbReference type="PANTHER" id="PTHR41299:SF1">
    <property type="entry name" value="THIAMINE PYROPHOSPHOKINASE"/>
    <property type="match status" value="1"/>
</dbReference>
<dbReference type="InterPro" id="IPR053149">
    <property type="entry name" value="TPK"/>
</dbReference>
<accession>A0ABT4VLX4</accession>
<gene>
    <name evidence="7" type="ORF">OOZ53_10100</name>
</gene>
<dbReference type="SMART" id="SM00983">
    <property type="entry name" value="TPK_B1_binding"/>
    <property type="match status" value="1"/>
</dbReference>
<evidence type="ECO:0000256" key="4">
    <source>
        <dbReference type="ARBA" id="ARBA00022840"/>
    </source>
</evidence>
<dbReference type="EMBL" id="JAPJZH010000005">
    <property type="protein sequence ID" value="MDA4845701.1"/>
    <property type="molecule type" value="Genomic_DNA"/>
</dbReference>
<feature type="domain" description="Thiamin pyrophosphokinase thiamin-binding" evidence="6">
    <location>
        <begin position="143"/>
        <end position="206"/>
    </location>
</feature>
<dbReference type="InterPro" id="IPR006282">
    <property type="entry name" value="Thi_PPkinase"/>
</dbReference>
<evidence type="ECO:0000313" key="7">
    <source>
        <dbReference type="EMBL" id="MDA4845701.1"/>
    </source>
</evidence>
<dbReference type="InterPro" id="IPR007373">
    <property type="entry name" value="Thiamin_PyroPKinase_B1-bd"/>
</dbReference>
<keyword evidence="3" id="KW-0418">Kinase</keyword>
<name>A0ABT4VLX4_9HYPH</name>
<evidence type="ECO:0000256" key="1">
    <source>
        <dbReference type="ARBA" id="ARBA00022679"/>
    </source>
</evidence>
<dbReference type="Proteomes" id="UP001148313">
    <property type="component" value="Unassembled WGS sequence"/>
</dbReference>
<dbReference type="NCBIfam" id="TIGR01378">
    <property type="entry name" value="thi_PPkinase"/>
    <property type="match status" value="1"/>
</dbReference>
<dbReference type="InterPro" id="IPR036759">
    <property type="entry name" value="TPK_catalytic_sf"/>
</dbReference>
<dbReference type="SUPFAM" id="SSF63999">
    <property type="entry name" value="Thiamin pyrophosphokinase, catalytic domain"/>
    <property type="match status" value="1"/>
</dbReference>
<dbReference type="CDD" id="cd07995">
    <property type="entry name" value="TPK"/>
    <property type="match status" value="1"/>
</dbReference>
<organism evidence="7 8">
    <name type="scientific">Hoeflea poritis</name>
    <dbReference type="NCBI Taxonomy" id="2993659"/>
    <lineage>
        <taxon>Bacteria</taxon>
        <taxon>Pseudomonadati</taxon>
        <taxon>Pseudomonadota</taxon>
        <taxon>Alphaproteobacteria</taxon>
        <taxon>Hyphomicrobiales</taxon>
        <taxon>Rhizobiaceae</taxon>
        <taxon>Hoeflea</taxon>
    </lineage>
</organism>
<dbReference type="Pfam" id="PF04265">
    <property type="entry name" value="TPK_B1_binding"/>
    <property type="match status" value="1"/>
</dbReference>
<dbReference type="EC" id="2.7.6.2" evidence="5"/>
<keyword evidence="1 7" id="KW-0808">Transferase</keyword>
<evidence type="ECO:0000256" key="3">
    <source>
        <dbReference type="ARBA" id="ARBA00022777"/>
    </source>
</evidence>
<keyword evidence="4" id="KW-0067">ATP-binding</keyword>
<evidence type="ECO:0000256" key="2">
    <source>
        <dbReference type="ARBA" id="ARBA00022741"/>
    </source>
</evidence>
<dbReference type="GO" id="GO:0004788">
    <property type="term" value="F:thiamine diphosphokinase activity"/>
    <property type="evidence" value="ECO:0007669"/>
    <property type="project" value="UniProtKB-EC"/>
</dbReference>
<dbReference type="Gene3D" id="3.40.50.10240">
    <property type="entry name" value="Thiamin pyrophosphokinase, catalytic domain"/>
    <property type="match status" value="1"/>
</dbReference>
<keyword evidence="8" id="KW-1185">Reference proteome</keyword>
<sequence length="217" mass="23296">MHTETTFLILLGGNLEITARLRDQIAGARVIAADGGMLHARDLKLDPEMWVGDFDSSPPDLQDRWPHTPRKPFPAEKNLTDGELAVEEALALGARRIILAGALGGERSDHAFFHMVLACALKARGIDVLLTSGSEEGWPLGAGSRTFDLPPASLFSILNFGNVSALDIEGARYRLEDYDLEFGSSRTISNVAEGPVTVTLGSGTALLLARPFDLSGE</sequence>
<proteinExistence type="predicted"/>